<dbReference type="InterPro" id="IPR007278">
    <property type="entry name" value="DUF397"/>
</dbReference>
<dbReference type="Proteomes" id="UP001500979">
    <property type="component" value="Unassembled WGS sequence"/>
</dbReference>
<comment type="caution">
    <text evidence="3">The sequence shown here is derived from an EMBL/GenBank/DDBJ whole genome shotgun (WGS) entry which is preliminary data.</text>
</comment>
<dbReference type="EMBL" id="BAAAUX010000001">
    <property type="protein sequence ID" value="GAA2772667.1"/>
    <property type="molecule type" value="Genomic_DNA"/>
</dbReference>
<feature type="domain" description="DUF397" evidence="2">
    <location>
        <begin position="6"/>
        <end position="57"/>
    </location>
</feature>
<dbReference type="Pfam" id="PF04149">
    <property type="entry name" value="DUF397"/>
    <property type="match status" value="1"/>
</dbReference>
<feature type="region of interest" description="Disordered" evidence="1">
    <location>
        <begin position="1"/>
        <end position="20"/>
    </location>
</feature>
<gene>
    <name evidence="3" type="ORF">GCM10010470_00200</name>
</gene>
<evidence type="ECO:0000313" key="4">
    <source>
        <dbReference type="Proteomes" id="UP001500979"/>
    </source>
</evidence>
<protein>
    <recommendedName>
        <fullName evidence="2">DUF397 domain-containing protein</fullName>
    </recommendedName>
</protein>
<accession>A0ABN3V024</accession>
<evidence type="ECO:0000313" key="3">
    <source>
        <dbReference type="EMBL" id="GAA2772667.1"/>
    </source>
</evidence>
<name>A0ABN3V024_9PSEU</name>
<sequence length="63" mass="6654">MTTPTGWRKSTHSGNQGDCVEVGRVGTGAAVRDTKNRAAGYFTTTTEQWSSFIGAVKSGRFGA</sequence>
<keyword evidence="4" id="KW-1185">Reference proteome</keyword>
<organism evidence="3 4">
    <name type="scientific">Saccharopolyspora taberi</name>
    <dbReference type="NCBI Taxonomy" id="60895"/>
    <lineage>
        <taxon>Bacteria</taxon>
        <taxon>Bacillati</taxon>
        <taxon>Actinomycetota</taxon>
        <taxon>Actinomycetes</taxon>
        <taxon>Pseudonocardiales</taxon>
        <taxon>Pseudonocardiaceae</taxon>
        <taxon>Saccharopolyspora</taxon>
    </lineage>
</organism>
<reference evidence="3 4" key="1">
    <citation type="journal article" date="2019" name="Int. J. Syst. Evol. Microbiol.">
        <title>The Global Catalogue of Microorganisms (GCM) 10K type strain sequencing project: providing services to taxonomists for standard genome sequencing and annotation.</title>
        <authorList>
            <consortium name="The Broad Institute Genomics Platform"/>
            <consortium name="The Broad Institute Genome Sequencing Center for Infectious Disease"/>
            <person name="Wu L."/>
            <person name="Ma J."/>
        </authorList>
    </citation>
    <scope>NUCLEOTIDE SEQUENCE [LARGE SCALE GENOMIC DNA]</scope>
    <source>
        <strain evidence="3 4">JCM 9383</strain>
    </source>
</reference>
<proteinExistence type="predicted"/>
<evidence type="ECO:0000256" key="1">
    <source>
        <dbReference type="SAM" id="MobiDB-lite"/>
    </source>
</evidence>
<evidence type="ECO:0000259" key="2">
    <source>
        <dbReference type="Pfam" id="PF04149"/>
    </source>
</evidence>
<dbReference type="RefSeq" id="WP_344677211.1">
    <property type="nucleotide sequence ID" value="NZ_BAAAUX010000001.1"/>
</dbReference>